<evidence type="ECO:0000256" key="1">
    <source>
        <dbReference type="SAM" id="MobiDB-lite"/>
    </source>
</evidence>
<protein>
    <submittedName>
        <fullName evidence="2">Uncharacterized protein</fullName>
    </submittedName>
</protein>
<organism evidence="2">
    <name type="scientific">mine drainage metagenome</name>
    <dbReference type="NCBI Taxonomy" id="410659"/>
    <lineage>
        <taxon>unclassified sequences</taxon>
        <taxon>metagenomes</taxon>
        <taxon>ecological metagenomes</taxon>
    </lineage>
</organism>
<comment type="caution">
    <text evidence="2">The sequence shown here is derived from an EMBL/GenBank/DDBJ whole genome shotgun (WGS) entry which is preliminary data.</text>
</comment>
<dbReference type="EMBL" id="MLJW01005336">
    <property type="protein sequence ID" value="OIQ68392.1"/>
    <property type="molecule type" value="Genomic_DNA"/>
</dbReference>
<gene>
    <name evidence="2" type="ORF">GALL_500140</name>
</gene>
<proteinExistence type="predicted"/>
<accession>A0A1J5PCA3</accession>
<evidence type="ECO:0000313" key="2">
    <source>
        <dbReference type="EMBL" id="OIQ68392.1"/>
    </source>
</evidence>
<sequence length="119" mass="13091">MIETVGRVRPLQRPEIGDVGDHHDDRLIAPRVGTHRAGILGVDIAAGLADLDLVNRNLKRGGERGHQRFALLDQMQRRAPSRAGSEPRQPRQKLDQAFDFGTGDRGGHGSAETQSRRQA</sequence>
<feature type="region of interest" description="Disordered" evidence="1">
    <location>
        <begin position="76"/>
        <end position="119"/>
    </location>
</feature>
<feature type="region of interest" description="Disordered" evidence="1">
    <location>
        <begin position="1"/>
        <end position="25"/>
    </location>
</feature>
<reference evidence="2" key="1">
    <citation type="submission" date="2016-10" db="EMBL/GenBank/DDBJ databases">
        <title>Sequence of Gallionella enrichment culture.</title>
        <authorList>
            <person name="Poehlein A."/>
            <person name="Muehling M."/>
            <person name="Daniel R."/>
        </authorList>
    </citation>
    <scope>NUCLEOTIDE SEQUENCE</scope>
</reference>
<feature type="compositionally biased region" description="Basic and acidic residues" evidence="1">
    <location>
        <begin position="15"/>
        <end position="25"/>
    </location>
</feature>
<dbReference type="AlphaFoldDB" id="A0A1J5PCA3"/>
<name>A0A1J5PCA3_9ZZZZ</name>